<dbReference type="InterPro" id="IPR054726">
    <property type="entry name" value="Ubiq_DUF569-assoc"/>
</dbReference>
<dbReference type="Gene3D" id="3.30.200.20">
    <property type="entry name" value="Phosphorylase Kinase, domain 1"/>
    <property type="match status" value="1"/>
</dbReference>
<feature type="binding site" evidence="1">
    <location>
        <position position="602"/>
    </location>
    <ligand>
        <name>ATP</name>
        <dbReference type="ChEBI" id="CHEBI:30616"/>
    </ligand>
</feature>
<reference evidence="4" key="2">
    <citation type="submission" date="2023-05" db="EMBL/GenBank/DDBJ databases">
        <authorList>
            <person name="Schelkunov M.I."/>
        </authorList>
    </citation>
    <scope>NUCLEOTIDE SEQUENCE</scope>
    <source>
        <strain evidence="4">Hsosn_3</strain>
        <tissue evidence="4">Leaf</tissue>
    </source>
</reference>
<dbReference type="PROSITE" id="PS00107">
    <property type="entry name" value="PROTEIN_KINASE_ATP"/>
    <property type="match status" value="1"/>
</dbReference>
<feature type="domain" description="DUF569" evidence="2">
    <location>
        <begin position="206"/>
        <end position="349"/>
    </location>
</feature>
<dbReference type="AlphaFoldDB" id="A0AAD8I998"/>
<keyword evidence="5" id="KW-1185">Reference proteome</keyword>
<dbReference type="GO" id="GO:0005524">
    <property type="term" value="F:ATP binding"/>
    <property type="evidence" value="ECO:0007669"/>
    <property type="project" value="UniProtKB-UniRule"/>
</dbReference>
<accession>A0AAD8I998</accession>
<dbReference type="SUPFAM" id="SSF50405">
    <property type="entry name" value="Actin-crosslinking proteins"/>
    <property type="match status" value="2"/>
</dbReference>
<evidence type="ECO:0000256" key="1">
    <source>
        <dbReference type="PROSITE-ProRule" id="PRU10141"/>
    </source>
</evidence>
<dbReference type="InterPro" id="IPR017441">
    <property type="entry name" value="Protein_kinase_ATP_BS"/>
</dbReference>
<dbReference type="CDD" id="cd23340">
    <property type="entry name" value="beta-trefoil_FSCN_ACP-like"/>
    <property type="match status" value="2"/>
</dbReference>
<sequence>MEFFNKKAIRLKSHLNKYLVASDDQESVRQSRNGFSPKATWLVYPANDAGDLIRLVSCYGKYLSASNSAFLFGMTGNKVVQKFPESNVDFSVDWEPERDGFHVKLKGFGGGYLRGNGGTPPWRNGVTHDSPFAGGSTQNWILWTVEAVEISGENFNRLSSGDFSSLEDGGSPVSIFSASSSPDFYSKKASLSLLSENSTSTSYTAMDIFKNAQAVRLRSHHEKYLTAEDDEESVSQDRNGSSKAAKWTVEFVPDNANFIIRLKSCYNKYLTASNQPFLLGMTGRKVLQTLPGRLDSSVEWEPVRDGHNQVKLRTRYGQFLRANGGLPPWRNSVTHDVPHRTATQDWIYWQVDVVEIVVRSPTVKAAPEKLIYRDDSVKEAPEKLIYRDDSFASAESSSHSTDRDVFSRQESIDSVVELVKREDGRTIYYNVGNEFGEVDEELEGFSILFKGTSVEELTRSLEEVTGLNDAIVCSKSPLNGKLYPLRLQLPPNNVTMNVVVLPASSKVAKEFSKAGMHEAGRVVSITNDGYVIEDELGKLNFSSFTYLQTLDLYDLLNFDGNLASQDIIKATNNFDIRYCIGTGGYGSVYKARLPKGNTVALKKLHRLEADVKNKTQ</sequence>
<dbReference type="Gene3D" id="2.80.10.50">
    <property type="match status" value="2"/>
</dbReference>
<protein>
    <submittedName>
        <fullName evidence="4">NADPH-dependent diflavin oxidoreductase</fullName>
    </submittedName>
</protein>
<dbReference type="Proteomes" id="UP001237642">
    <property type="component" value="Unassembled WGS sequence"/>
</dbReference>
<organism evidence="4 5">
    <name type="scientific">Heracleum sosnowskyi</name>
    <dbReference type="NCBI Taxonomy" id="360622"/>
    <lineage>
        <taxon>Eukaryota</taxon>
        <taxon>Viridiplantae</taxon>
        <taxon>Streptophyta</taxon>
        <taxon>Embryophyta</taxon>
        <taxon>Tracheophyta</taxon>
        <taxon>Spermatophyta</taxon>
        <taxon>Magnoliopsida</taxon>
        <taxon>eudicotyledons</taxon>
        <taxon>Gunneridae</taxon>
        <taxon>Pentapetalae</taxon>
        <taxon>asterids</taxon>
        <taxon>campanulids</taxon>
        <taxon>Apiales</taxon>
        <taxon>Apiaceae</taxon>
        <taxon>Apioideae</taxon>
        <taxon>apioid superclade</taxon>
        <taxon>Tordylieae</taxon>
        <taxon>Tordyliinae</taxon>
        <taxon>Heracleum</taxon>
    </lineage>
</organism>
<gene>
    <name evidence="4" type="ORF">POM88_028095</name>
</gene>
<reference evidence="4" key="1">
    <citation type="submission" date="2023-02" db="EMBL/GenBank/DDBJ databases">
        <title>Genome of toxic invasive species Heracleum sosnowskyi carries increased number of genes despite the absence of recent whole-genome duplications.</title>
        <authorList>
            <person name="Schelkunov M."/>
            <person name="Shtratnikova V."/>
            <person name="Makarenko M."/>
            <person name="Klepikova A."/>
            <person name="Omelchenko D."/>
            <person name="Novikova G."/>
            <person name="Obukhova E."/>
            <person name="Bogdanov V."/>
            <person name="Penin A."/>
            <person name="Logacheva M."/>
        </authorList>
    </citation>
    <scope>NUCLEOTIDE SEQUENCE</scope>
    <source>
        <strain evidence="4">Hsosn_3</strain>
        <tissue evidence="4">Leaf</tissue>
    </source>
</reference>
<keyword evidence="1" id="KW-0067">ATP-binding</keyword>
<feature type="domain" description="DUF569" evidence="3">
    <location>
        <begin position="424"/>
        <end position="501"/>
    </location>
</feature>
<evidence type="ECO:0000313" key="4">
    <source>
        <dbReference type="EMBL" id="KAK1381351.1"/>
    </source>
</evidence>
<evidence type="ECO:0000259" key="3">
    <source>
        <dbReference type="Pfam" id="PF22932"/>
    </source>
</evidence>
<keyword evidence="1" id="KW-0547">Nucleotide-binding</keyword>
<dbReference type="Pfam" id="PF04601">
    <property type="entry name" value="DUF569"/>
    <property type="match status" value="2"/>
</dbReference>
<dbReference type="FunFam" id="2.80.10.50:FF:000067">
    <property type="entry name" value="BnaC05g19630D protein"/>
    <property type="match status" value="2"/>
</dbReference>
<dbReference type="InterPro" id="IPR008999">
    <property type="entry name" value="Actin-crosslinking"/>
</dbReference>
<evidence type="ECO:0000259" key="2">
    <source>
        <dbReference type="Pfam" id="PF04601"/>
    </source>
</evidence>
<comment type="caution">
    <text evidence="4">The sequence shown here is derived from an EMBL/GenBank/DDBJ whole genome shotgun (WGS) entry which is preliminary data.</text>
</comment>
<dbReference type="PANTHER" id="PTHR31205">
    <property type="entry name" value="ACTIN CROSS-LINKING PROTEIN (DUF569)"/>
    <property type="match status" value="1"/>
</dbReference>
<dbReference type="InterPro" id="IPR007679">
    <property type="entry name" value="DUF569"/>
</dbReference>
<dbReference type="InterPro" id="IPR011009">
    <property type="entry name" value="Kinase-like_dom_sf"/>
</dbReference>
<feature type="domain" description="DUF569" evidence="2">
    <location>
        <begin position="1"/>
        <end position="143"/>
    </location>
</feature>
<proteinExistence type="predicted"/>
<dbReference type="Pfam" id="PF22932">
    <property type="entry name" value="Ubiq_DUF_assoc"/>
    <property type="match status" value="1"/>
</dbReference>
<name>A0AAD8I998_9APIA</name>
<dbReference type="PANTHER" id="PTHR31205:SF69">
    <property type="entry name" value="ACTIN CROSS-LINKING PROTEIN (DUF569)"/>
    <property type="match status" value="1"/>
</dbReference>
<dbReference type="EMBL" id="JAUIZM010000006">
    <property type="protein sequence ID" value="KAK1381351.1"/>
    <property type="molecule type" value="Genomic_DNA"/>
</dbReference>
<evidence type="ECO:0000313" key="5">
    <source>
        <dbReference type="Proteomes" id="UP001237642"/>
    </source>
</evidence>
<dbReference type="SUPFAM" id="SSF56112">
    <property type="entry name" value="Protein kinase-like (PK-like)"/>
    <property type="match status" value="1"/>
</dbReference>